<protein>
    <submittedName>
        <fullName evidence="2">Uncharacterized protein</fullName>
    </submittedName>
</protein>
<gene>
    <name evidence="2" type="ORF">FPE_LOCUS16919</name>
</gene>
<keyword evidence="1" id="KW-0812">Transmembrane</keyword>
<evidence type="ECO:0000256" key="1">
    <source>
        <dbReference type="SAM" id="Phobius"/>
    </source>
</evidence>
<organism evidence="2 3">
    <name type="scientific">Fraxinus pennsylvanica</name>
    <dbReference type="NCBI Taxonomy" id="56036"/>
    <lineage>
        <taxon>Eukaryota</taxon>
        <taxon>Viridiplantae</taxon>
        <taxon>Streptophyta</taxon>
        <taxon>Embryophyta</taxon>
        <taxon>Tracheophyta</taxon>
        <taxon>Spermatophyta</taxon>
        <taxon>Magnoliopsida</taxon>
        <taxon>eudicotyledons</taxon>
        <taxon>Gunneridae</taxon>
        <taxon>Pentapetalae</taxon>
        <taxon>asterids</taxon>
        <taxon>lamiids</taxon>
        <taxon>Lamiales</taxon>
        <taxon>Oleaceae</taxon>
        <taxon>Oleeae</taxon>
        <taxon>Fraxinus</taxon>
    </lineage>
</organism>
<sequence length="135" mass="14906">MGVASMVVGGLELHCFSFQSPLYKRNREVRDLGKARLGGNSLRSIVQRLCQTSHYLQGNLRWVQGTPGVVILMMLIRLMVSINTIYWMMTRRGTFAGFVGTLATVIIPCDTPTLAVEALSSFTKIAFFNGSITAM</sequence>
<dbReference type="AlphaFoldDB" id="A0AAD1ZKF1"/>
<accession>A0AAD1ZKF1</accession>
<dbReference type="EMBL" id="OU503045">
    <property type="protein sequence ID" value="CAI9769371.1"/>
    <property type="molecule type" value="Genomic_DNA"/>
</dbReference>
<feature type="transmembrane region" description="Helical" evidence="1">
    <location>
        <begin position="69"/>
        <end position="89"/>
    </location>
</feature>
<evidence type="ECO:0000313" key="2">
    <source>
        <dbReference type="EMBL" id="CAI9769371.1"/>
    </source>
</evidence>
<keyword evidence="3" id="KW-1185">Reference proteome</keyword>
<proteinExistence type="predicted"/>
<name>A0AAD1ZKF1_9LAMI</name>
<reference evidence="2" key="1">
    <citation type="submission" date="2023-05" db="EMBL/GenBank/DDBJ databases">
        <authorList>
            <person name="Huff M."/>
        </authorList>
    </citation>
    <scope>NUCLEOTIDE SEQUENCE</scope>
</reference>
<dbReference type="Proteomes" id="UP000834106">
    <property type="component" value="Chromosome 10"/>
</dbReference>
<evidence type="ECO:0000313" key="3">
    <source>
        <dbReference type="Proteomes" id="UP000834106"/>
    </source>
</evidence>
<keyword evidence="1" id="KW-1133">Transmembrane helix</keyword>
<keyword evidence="1" id="KW-0472">Membrane</keyword>